<dbReference type="Proteomes" id="UP000053328">
    <property type="component" value="Unassembled WGS sequence"/>
</dbReference>
<gene>
    <name evidence="1" type="ORF">PV08_10328</name>
</gene>
<dbReference type="VEuPathDB" id="FungiDB:PV08_10328"/>
<dbReference type="GeneID" id="27337411"/>
<proteinExistence type="predicted"/>
<dbReference type="RefSeq" id="XP_016231245.1">
    <property type="nucleotide sequence ID" value="XM_016384643.1"/>
</dbReference>
<name>A0A0D2BI68_9EURO</name>
<evidence type="ECO:0000313" key="2">
    <source>
        <dbReference type="Proteomes" id="UP000053328"/>
    </source>
</evidence>
<sequence length="168" mass="19025">MTGRLRVTRVNIDRVFTQDKVERSESAPVSMVETVHFGAELHLRGFLGRLSLNTKATDKVQHGTQFFNIQPDLQANLNPPIQGAVELDIPSEGFPRTMLFFCLVKIRYPEKRGYIGLAVTPISTRWNTLARRPLSNSHYRRVGLVYVDNIPQDLELDGFLGRATICLT</sequence>
<organism evidence="1 2">
    <name type="scientific">Exophiala spinifera</name>
    <dbReference type="NCBI Taxonomy" id="91928"/>
    <lineage>
        <taxon>Eukaryota</taxon>
        <taxon>Fungi</taxon>
        <taxon>Dikarya</taxon>
        <taxon>Ascomycota</taxon>
        <taxon>Pezizomycotina</taxon>
        <taxon>Eurotiomycetes</taxon>
        <taxon>Chaetothyriomycetidae</taxon>
        <taxon>Chaetothyriales</taxon>
        <taxon>Herpotrichiellaceae</taxon>
        <taxon>Exophiala</taxon>
    </lineage>
</organism>
<keyword evidence="2" id="KW-1185">Reference proteome</keyword>
<dbReference type="EMBL" id="KN847499">
    <property type="protein sequence ID" value="KIW11029.1"/>
    <property type="molecule type" value="Genomic_DNA"/>
</dbReference>
<dbReference type="HOGENOM" id="CLU_1586500_0_0_1"/>
<accession>A0A0D2BI68</accession>
<protein>
    <submittedName>
        <fullName evidence="1">Uncharacterized protein</fullName>
    </submittedName>
</protein>
<reference evidence="1 2" key="1">
    <citation type="submission" date="2015-01" db="EMBL/GenBank/DDBJ databases">
        <title>The Genome Sequence of Exophiala spinifera CBS89968.</title>
        <authorList>
            <consortium name="The Broad Institute Genomics Platform"/>
            <person name="Cuomo C."/>
            <person name="de Hoog S."/>
            <person name="Gorbushina A."/>
            <person name="Stielow B."/>
            <person name="Teixiera M."/>
            <person name="Abouelleil A."/>
            <person name="Chapman S.B."/>
            <person name="Priest M."/>
            <person name="Young S.K."/>
            <person name="Wortman J."/>
            <person name="Nusbaum C."/>
            <person name="Birren B."/>
        </authorList>
    </citation>
    <scope>NUCLEOTIDE SEQUENCE [LARGE SCALE GENOMIC DNA]</scope>
    <source>
        <strain evidence="1 2">CBS 89968</strain>
    </source>
</reference>
<evidence type="ECO:0000313" key="1">
    <source>
        <dbReference type="EMBL" id="KIW11029.1"/>
    </source>
</evidence>
<dbReference type="AlphaFoldDB" id="A0A0D2BI68"/>